<evidence type="ECO:0000256" key="2">
    <source>
        <dbReference type="SAM" id="SignalP"/>
    </source>
</evidence>
<evidence type="ECO:0000313" key="4">
    <source>
        <dbReference type="Proteomes" id="UP000291334"/>
    </source>
</evidence>
<dbReference type="Pfam" id="PF12048">
    <property type="entry name" value="DUF3530"/>
    <property type="match status" value="1"/>
</dbReference>
<proteinExistence type="predicted"/>
<reference evidence="3 4" key="1">
    <citation type="submission" date="2018-06" db="EMBL/GenBank/DDBJ databases">
        <title>Three novel Pseudomonas species isolated from symptomatic oak.</title>
        <authorList>
            <person name="Bueno-Gonzalez V."/>
            <person name="Brady C."/>
        </authorList>
    </citation>
    <scope>NUCLEOTIDE SEQUENCE [LARGE SCALE GENOMIC DNA]</scope>
    <source>
        <strain evidence="3 4">P26B</strain>
    </source>
</reference>
<accession>A0ABY1Z596</accession>
<dbReference type="SUPFAM" id="SSF53474">
    <property type="entry name" value="alpha/beta-Hydrolases"/>
    <property type="match status" value="1"/>
</dbReference>
<name>A0ABY1Z596_9GAMM</name>
<keyword evidence="4" id="KW-1185">Reference proteome</keyword>
<dbReference type="InterPro" id="IPR029058">
    <property type="entry name" value="AB_hydrolase_fold"/>
</dbReference>
<dbReference type="Proteomes" id="UP000291334">
    <property type="component" value="Unassembled WGS sequence"/>
</dbReference>
<keyword evidence="2" id="KW-0732">Signal</keyword>
<dbReference type="InterPro" id="IPR022529">
    <property type="entry name" value="DUF3530"/>
</dbReference>
<gene>
    <name evidence="3" type="ORF">DNK34_20735</name>
</gene>
<organism evidence="3 4">
    <name type="scientific">Phytopseudomonas dryadis</name>
    <dbReference type="NCBI Taxonomy" id="2487520"/>
    <lineage>
        <taxon>Bacteria</taxon>
        <taxon>Pseudomonadati</taxon>
        <taxon>Pseudomonadota</taxon>
        <taxon>Gammaproteobacteria</taxon>
        <taxon>Pseudomonadales</taxon>
        <taxon>Pseudomonadaceae</taxon>
        <taxon>Phytopseudomonas</taxon>
    </lineage>
</organism>
<dbReference type="EMBL" id="QJUM01000029">
    <property type="protein sequence ID" value="TBV01686.1"/>
    <property type="molecule type" value="Genomic_DNA"/>
</dbReference>
<dbReference type="RefSeq" id="WP_131177107.1">
    <property type="nucleotide sequence ID" value="NZ_QJUM01000029.1"/>
</dbReference>
<feature type="signal peptide" evidence="2">
    <location>
        <begin position="1"/>
        <end position="25"/>
    </location>
</feature>
<dbReference type="Gene3D" id="3.40.50.1820">
    <property type="entry name" value="alpha/beta hydrolase"/>
    <property type="match status" value="1"/>
</dbReference>
<feature type="compositionally biased region" description="Low complexity" evidence="1">
    <location>
        <begin position="145"/>
        <end position="162"/>
    </location>
</feature>
<feature type="chain" id="PRO_5047468335" evidence="2">
    <location>
        <begin position="26"/>
        <end position="322"/>
    </location>
</feature>
<feature type="region of interest" description="Disordered" evidence="1">
    <location>
        <begin position="25"/>
        <end position="50"/>
    </location>
</feature>
<evidence type="ECO:0000313" key="3">
    <source>
        <dbReference type="EMBL" id="TBV01686.1"/>
    </source>
</evidence>
<feature type="region of interest" description="Disordered" evidence="1">
    <location>
        <begin position="128"/>
        <end position="174"/>
    </location>
</feature>
<evidence type="ECO:0000256" key="1">
    <source>
        <dbReference type="SAM" id="MobiDB-lite"/>
    </source>
</evidence>
<protein>
    <submittedName>
        <fullName evidence="3">DUF3530 domain-containing protein</fullName>
    </submittedName>
</protein>
<sequence length="322" mass="34110">MPPLRYPIPYLLGLSLLFGAANLHAEQSPPPTDGQTAPPAAPSERAPLSERSELEALALERQLAASEQQQLEADGSHFLALWLPANVAEAKGLVILLPGDDESADAPQGVGPLRRKLPDAGWHSLSLTLPDPQGEITPARTAENATADAPASETPATDAAAAEPPPSVPTLAPEAARAAHVERVFARLDAGIAFAQQQQASHIVLLGTGSGAYWAARYLAERPPATAPGLLLVATRQPVGFGPAVDELLPQIKVSIGDFYYKDRPADRAAALKRKQVSQRQKQPAFVQVGLDALPGNPAIAEEQLFRRLRGWLDKHGEGGKD</sequence>
<comment type="caution">
    <text evidence="3">The sequence shown here is derived from an EMBL/GenBank/DDBJ whole genome shotgun (WGS) entry which is preliminary data.</text>
</comment>